<evidence type="ECO:0000313" key="9">
    <source>
        <dbReference type="Proteomes" id="UP001476247"/>
    </source>
</evidence>
<evidence type="ECO:0000256" key="4">
    <source>
        <dbReference type="ARBA" id="ARBA00022989"/>
    </source>
</evidence>
<feature type="domain" description="Amino acid transporter transmembrane" evidence="7">
    <location>
        <begin position="54"/>
        <end position="437"/>
    </location>
</feature>
<dbReference type="EMBL" id="BAABUJ010000021">
    <property type="protein sequence ID" value="GAA5802166.1"/>
    <property type="molecule type" value="Genomic_DNA"/>
</dbReference>
<evidence type="ECO:0000256" key="6">
    <source>
        <dbReference type="SAM" id="Phobius"/>
    </source>
</evidence>
<feature type="transmembrane region" description="Helical" evidence="6">
    <location>
        <begin position="132"/>
        <end position="152"/>
    </location>
</feature>
<sequence>MNNNNNNPAISNHYDVKPISRPASINNNYSEKYQEDQYEASLAEEQVEHVPEGTASPGKALFMLLKAFIGTGVIFLPGSFVSGGLVLSVILMILLASLCLVAFQILVKAQQAVGGSYGDVANHLYGPWLKHLIHLFLCISQMGFVASYLIFISENIGIVVNTLNDCNAPFAPKYYIWIVLIAIIPLCWVRKIARLSWVAIIADVFIAFGLICILYFTSAQIATHGVGKNIILVNQENFGLMIGTAVFSYEGIGMVLPIVEGMKNPEKFPRVLTIGMIICSTVFTLIGAIGYIAYGDVTQASVVANIPRVPLSVTVQILYAIAMILTSPFMLYPPLTIIEKYIFGSRSGKVSFKIKMSKNFVRSLIAVICAVISFCVGSDNLNKFVALVGSLACMPLCFIFPGLFHYKITTKRSAKILDIALVVFGVGILVYTLYVNINSWINPLPSGGILIDLSTSCGLE</sequence>
<evidence type="ECO:0000256" key="1">
    <source>
        <dbReference type="ARBA" id="ARBA00004141"/>
    </source>
</evidence>
<comment type="caution">
    <text evidence="8">The sequence shown here is derived from an EMBL/GenBank/DDBJ whole genome shotgun (WGS) entry which is preliminary data.</text>
</comment>
<feature type="transmembrane region" description="Helical" evidence="6">
    <location>
        <begin position="416"/>
        <end position="437"/>
    </location>
</feature>
<evidence type="ECO:0000256" key="5">
    <source>
        <dbReference type="ARBA" id="ARBA00023136"/>
    </source>
</evidence>
<dbReference type="Gene3D" id="1.20.1740.10">
    <property type="entry name" value="Amino acid/polyamine transporter I"/>
    <property type="match status" value="1"/>
</dbReference>
<dbReference type="Pfam" id="PF01490">
    <property type="entry name" value="Aa_trans"/>
    <property type="match status" value="1"/>
</dbReference>
<keyword evidence="5 6" id="KW-0472">Membrane</keyword>
<dbReference type="InterPro" id="IPR013057">
    <property type="entry name" value="AA_transpt_TM"/>
</dbReference>
<feature type="transmembrane region" description="Helical" evidence="6">
    <location>
        <begin position="86"/>
        <end position="107"/>
    </location>
</feature>
<evidence type="ECO:0000259" key="7">
    <source>
        <dbReference type="Pfam" id="PF01490"/>
    </source>
</evidence>
<dbReference type="PANTHER" id="PTHR22950">
    <property type="entry name" value="AMINO ACID TRANSPORTER"/>
    <property type="match status" value="1"/>
</dbReference>
<comment type="subcellular location">
    <subcellularLocation>
        <location evidence="1">Membrane</location>
        <topology evidence="1">Multi-pass membrane protein</topology>
    </subcellularLocation>
</comment>
<name>A0ABP9Y5C8_9FUNG</name>
<accession>A0ABP9Y5C8</accession>
<dbReference type="Proteomes" id="UP001476247">
    <property type="component" value="Unassembled WGS sequence"/>
</dbReference>
<protein>
    <recommendedName>
        <fullName evidence="7">Amino acid transporter transmembrane domain-containing protein</fullName>
    </recommendedName>
</protein>
<proteinExistence type="inferred from homology"/>
<feature type="transmembrane region" description="Helical" evidence="6">
    <location>
        <begin position="384"/>
        <end position="404"/>
    </location>
</feature>
<feature type="transmembrane region" description="Helical" evidence="6">
    <location>
        <begin position="359"/>
        <end position="378"/>
    </location>
</feature>
<keyword evidence="9" id="KW-1185">Reference proteome</keyword>
<feature type="transmembrane region" description="Helical" evidence="6">
    <location>
        <begin position="238"/>
        <end position="259"/>
    </location>
</feature>
<dbReference type="PIRSF" id="PIRSF006060">
    <property type="entry name" value="AA_transporter"/>
    <property type="match status" value="1"/>
</dbReference>
<feature type="transmembrane region" description="Helical" evidence="6">
    <location>
        <begin position="60"/>
        <end position="80"/>
    </location>
</feature>
<feature type="transmembrane region" description="Helical" evidence="6">
    <location>
        <begin position="172"/>
        <end position="189"/>
    </location>
</feature>
<comment type="similarity">
    <text evidence="2">Belongs to the amino acid/polyamine transporter 2 family.</text>
</comment>
<evidence type="ECO:0000256" key="2">
    <source>
        <dbReference type="ARBA" id="ARBA00008066"/>
    </source>
</evidence>
<keyword evidence="3 6" id="KW-0812">Transmembrane</keyword>
<gene>
    <name evidence="8" type="ORF">HPULCUR_007627</name>
</gene>
<feature type="transmembrane region" description="Helical" evidence="6">
    <location>
        <begin position="314"/>
        <end position="338"/>
    </location>
</feature>
<feature type="transmembrane region" description="Helical" evidence="6">
    <location>
        <begin position="271"/>
        <end position="294"/>
    </location>
</feature>
<reference evidence="8 9" key="1">
    <citation type="submission" date="2024-04" db="EMBL/GenBank/DDBJ databases">
        <title>genome sequences of Mucor flavus KT1a and Helicostylum pulchrum KT1b strains isolation_sourced from the surface of a dry-aged beef.</title>
        <authorList>
            <person name="Toyotome T."/>
            <person name="Hosono M."/>
            <person name="Torimaru M."/>
            <person name="Fukuda K."/>
            <person name="Mikami N."/>
        </authorList>
    </citation>
    <scope>NUCLEOTIDE SEQUENCE [LARGE SCALE GENOMIC DNA]</scope>
    <source>
        <strain evidence="8 9">KT1b</strain>
    </source>
</reference>
<organism evidence="8 9">
    <name type="scientific">Helicostylum pulchrum</name>
    <dbReference type="NCBI Taxonomy" id="562976"/>
    <lineage>
        <taxon>Eukaryota</taxon>
        <taxon>Fungi</taxon>
        <taxon>Fungi incertae sedis</taxon>
        <taxon>Mucoromycota</taxon>
        <taxon>Mucoromycotina</taxon>
        <taxon>Mucoromycetes</taxon>
        <taxon>Mucorales</taxon>
        <taxon>Mucorineae</taxon>
        <taxon>Mucoraceae</taxon>
        <taxon>Helicostylum</taxon>
    </lineage>
</organism>
<feature type="transmembrane region" description="Helical" evidence="6">
    <location>
        <begin position="196"/>
        <end position="218"/>
    </location>
</feature>
<evidence type="ECO:0000313" key="8">
    <source>
        <dbReference type="EMBL" id="GAA5802166.1"/>
    </source>
</evidence>
<keyword evidence="4 6" id="KW-1133">Transmembrane helix</keyword>
<evidence type="ECO:0000256" key="3">
    <source>
        <dbReference type="ARBA" id="ARBA00022692"/>
    </source>
</evidence>
<dbReference type="PANTHER" id="PTHR22950:SF666">
    <property type="entry name" value="VACUOLAR AMINO ACID TRANSPORTER 4"/>
    <property type="match status" value="1"/>
</dbReference>